<feature type="domain" description="Chitin-binding type-2" evidence="2">
    <location>
        <begin position="18"/>
        <end position="78"/>
    </location>
</feature>
<evidence type="ECO:0000259" key="2">
    <source>
        <dbReference type="PROSITE" id="PS50940"/>
    </source>
</evidence>
<evidence type="ECO:0000313" key="4">
    <source>
        <dbReference type="Proteomes" id="UP001497472"/>
    </source>
</evidence>
<feature type="signal peptide" evidence="1">
    <location>
        <begin position="1"/>
        <end position="19"/>
    </location>
</feature>
<gene>
    <name evidence="3" type="ORF">LNINA_LOCUS11040</name>
</gene>
<name>A0AAV1JRI9_9NEOP</name>
<evidence type="ECO:0000256" key="1">
    <source>
        <dbReference type="SAM" id="SignalP"/>
    </source>
</evidence>
<reference evidence="3 4" key="1">
    <citation type="submission" date="2023-11" db="EMBL/GenBank/DDBJ databases">
        <authorList>
            <person name="Okamura Y."/>
        </authorList>
    </citation>
    <scope>NUCLEOTIDE SEQUENCE [LARGE SCALE GENOMIC DNA]</scope>
</reference>
<accession>A0AAV1JRI9</accession>
<dbReference type="AlphaFoldDB" id="A0AAV1JRI9"/>
<dbReference type="GO" id="GO:0008061">
    <property type="term" value="F:chitin binding"/>
    <property type="evidence" value="ECO:0007669"/>
    <property type="project" value="InterPro"/>
</dbReference>
<comment type="caution">
    <text evidence="3">The sequence shown here is derived from an EMBL/GenBank/DDBJ whole genome shotgun (WGS) entry which is preliminary data.</text>
</comment>
<feature type="chain" id="PRO_5043684871" description="Chitin-binding type-2 domain-containing protein" evidence="1">
    <location>
        <begin position="20"/>
        <end position="189"/>
    </location>
</feature>
<dbReference type="Proteomes" id="UP001497472">
    <property type="component" value="Unassembled WGS sequence"/>
</dbReference>
<dbReference type="InterPro" id="IPR002557">
    <property type="entry name" value="Chitin-bd_dom"/>
</dbReference>
<keyword evidence="4" id="KW-1185">Reference proteome</keyword>
<organism evidence="3 4">
    <name type="scientific">Leptosia nina</name>
    <dbReference type="NCBI Taxonomy" id="320188"/>
    <lineage>
        <taxon>Eukaryota</taxon>
        <taxon>Metazoa</taxon>
        <taxon>Ecdysozoa</taxon>
        <taxon>Arthropoda</taxon>
        <taxon>Hexapoda</taxon>
        <taxon>Insecta</taxon>
        <taxon>Pterygota</taxon>
        <taxon>Neoptera</taxon>
        <taxon>Endopterygota</taxon>
        <taxon>Lepidoptera</taxon>
        <taxon>Glossata</taxon>
        <taxon>Ditrysia</taxon>
        <taxon>Papilionoidea</taxon>
        <taxon>Pieridae</taxon>
        <taxon>Pierinae</taxon>
        <taxon>Leptosia</taxon>
    </lineage>
</organism>
<sequence length="189" mass="20889">MKGLFFCAILFSSAQYAKSTCLDTGKFPNNAEPDCRGFTMCLKGAAGFIQYSLVCPENSIFSHIDSQCSNITEYKCLPNYNCSQVDNIPQPQNECTTYISCIIDLNNVFSARLITCPVNTVFNGSLCVEKDLYLCPFLHQQTTEKPNAIDVVINNFEANATISAAVTLLSSHFLYCVILASCCYSIMKL</sequence>
<evidence type="ECO:0000313" key="3">
    <source>
        <dbReference type="EMBL" id="CAK1551947.1"/>
    </source>
</evidence>
<proteinExistence type="predicted"/>
<protein>
    <recommendedName>
        <fullName evidence="2">Chitin-binding type-2 domain-containing protein</fullName>
    </recommendedName>
</protein>
<keyword evidence="1" id="KW-0732">Signal</keyword>
<dbReference type="PROSITE" id="PS50940">
    <property type="entry name" value="CHIT_BIND_II"/>
    <property type="match status" value="1"/>
</dbReference>
<dbReference type="GO" id="GO:0005576">
    <property type="term" value="C:extracellular region"/>
    <property type="evidence" value="ECO:0007669"/>
    <property type="project" value="InterPro"/>
</dbReference>
<dbReference type="EMBL" id="CAVLEF010000132">
    <property type="protein sequence ID" value="CAK1551947.1"/>
    <property type="molecule type" value="Genomic_DNA"/>
</dbReference>